<protein>
    <submittedName>
        <fullName evidence="5">Transcriptional regulator BlaI</fullName>
    </submittedName>
</protein>
<dbReference type="InterPro" id="IPR036390">
    <property type="entry name" value="WH_DNA-bd_sf"/>
</dbReference>
<dbReference type="GO" id="GO:0003677">
    <property type="term" value="F:DNA binding"/>
    <property type="evidence" value="ECO:0007669"/>
    <property type="project" value="UniProtKB-KW"/>
</dbReference>
<accession>A0A1Y5PB26</accession>
<proteinExistence type="inferred from homology"/>
<dbReference type="AlphaFoldDB" id="A0A1Y5PB26"/>
<reference evidence="5" key="1">
    <citation type="submission" date="2016-03" db="EMBL/GenBank/DDBJ databases">
        <authorList>
            <person name="Ploux O."/>
        </authorList>
    </citation>
    <scope>NUCLEOTIDE SEQUENCE</scope>
    <source>
        <strain evidence="5">UC10</strain>
    </source>
</reference>
<evidence type="ECO:0000313" key="5">
    <source>
        <dbReference type="EMBL" id="SBS73331.1"/>
    </source>
</evidence>
<evidence type="ECO:0000256" key="3">
    <source>
        <dbReference type="ARBA" id="ARBA00023125"/>
    </source>
</evidence>
<dbReference type="Gene3D" id="6.10.140.850">
    <property type="match status" value="1"/>
</dbReference>
<keyword evidence="2" id="KW-0805">Transcription regulation</keyword>
<sequence>MAKLTRLGELERAVMDHLWAAGEPLTVRQVHEALCTERDLAYTTVMTVLQRLARKNLVSQIRDDRAHQYAPVHGRDELVAGLMVDALAQAPDSGGRQAALVHFVERVGIDEADALRRALAELESRHRSTWPAGGAPSV</sequence>
<evidence type="ECO:0000256" key="2">
    <source>
        <dbReference type="ARBA" id="ARBA00023015"/>
    </source>
</evidence>
<dbReference type="EMBL" id="FLQS01000008">
    <property type="protein sequence ID" value="SBS73331.1"/>
    <property type="molecule type" value="Genomic_DNA"/>
</dbReference>
<keyword evidence="4" id="KW-0804">Transcription</keyword>
<dbReference type="InterPro" id="IPR036388">
    <property type="entry name" value="WH-like_DNA-bd_sf"/>
</dbReference>
<dbReference type="SUPFAM" id="SSF46785">
    <property type="entry name" value="Winged helix' DNA-binding domain"/>
    <property type="match status" value="1"/>
</dbReference>
<comment type="similarity">
    <text evidence="1">Belongs to the BlaI transcriptional regulatory family.</text>
</comment>
<dbReference type="InterPro" id="IPR005650">
    <property type="entry name" value="BlaI_family"/>
</dbReference>
<name>A0A1Y5PB26_9MYCO</name>
<dbReference type="GO" id="GO:0045892">
    <property type="term" value="P:negative regulation of DNA-templated transcription"/>
    <property type="evidence" value="ECO:0007669"/>
    <property type="project" value="InterPro"/>
</dbReference>
<dbReference type="Pfam" id="PF03965">
    <property type="entry name" value="Penicillinase_R"/>
    <property type="match status" value="1"/>
</dbReference>
<dbReference type="Gene3D" id="1.10.10.10">
    <property type="entry name" value="Winged helix-like DNA-binding domain superfamily/Winged helix DNA-binding domain"/>
    <property type="match status" value="1"/>
</dbReference>
<evidence type="ECO:0000256" key="1">
    <source>
        <dbReference type="ARBA" id="ARBA00011046"/>
    </source>
</evidence>
<organism evidence="5">
    <name type="scientific">uncultured Mycobacterium sp</name>
    <dbReference type="NCBI Taxonomy" id="171292"/>
    <lineage>
        <taxon>Bacteria</taxon>
        <taxon>Bacillati</taxon>
        <taxon>Actinomycetota</taxon>
        <taxon>Actinomycetes</taxon>
        <taxon>Mycobacteriales</taxon>
        <taxon>Mycobacteriaceae</taxon>
        <taxon>Mycobacterium</taxon>
        <taxon>environmental samples</taxon>
    </lineage>
</organism>
<keyword evidence="3" id="KW-0238">DNA-binding</keyword>
<dbReference type="PIRSF" id="PIRSF019455">
    <property type="entry name" value="CopR_AtkY"/>
    <property type="match status" value="1"/>
</dbReference>
<evidence type="ECO:0000256" key="4">
    <source>
        <dbReference type="ARBA" id="ARBA00023163"/>
    </source>
</evidence>
<gene>
    <name evidence="5" type="primary">blaI</name>
    <name evidence="5" type="ORF">MHPYR_160111</name>
</gene>